<dbReference type="EMBL" id="PVWG01000007">
    <property type="protein sequence ID" value="PSB20166.1"/>
    <property type="molecule type" value="Genomic_DNA"/>
</dbReference>
<dbReference type="AlphaFoldDB" id="A0A2T1DI61"/>
<evidence type="ECO:0000313" key="2">
    <source>
        <dbReference type="Proteomes" id="UP000238634"/>
    </source>
</evidence>
<dbReference type="InterPro" id="IPR035069">
    <property type="entry name" value="TTHA1013/TTHA0281-like"/>
</dbReference>
<comment type="caution">
    <text evidence="1">The sequence shown here is derived from an EMBL/GenBank/DDBJ whole genome shotgun (WGS) entry which is preliminary data.</text>
</comment>
<dbReference type="Proteomes" id="UP000238634">
    <property type="component" value="Unassembled WGS sequence"/>
</dbReference>
<protein>
    <recommendedName>
        <fullName evidence="3">Type II toxin-antitoxin system HicB family antitoxin</fullName>
    </recommendedName>
</protein>
<dbReference type="OrthoDB" id="345709at2"/>
<reference evidence="1 2" key="1">
    <citation type="submission" date="2018-02" db="EMBL/GenBank/DDBJ databases">
        <authorList>
            <person name="Cohen D.B."/>
            <person name="Kent A.D."/>
        </authorList>
    </citation>
    <scope>NUCLEOTIDE SEQUENCE [LARGE SCALE GENOMIC DNA]</scope>
    <source>
        <strain evidence="1 2">ULC007</strain>
    </source>
</reference>
<dbReference type="Gene3D" id="3.30.160.250">
    <property type="match status" value="1"/>
</dbReference>
<organism evidence="1 2">
    <name type="scientific">Phormidesmis priestleyi ULC007</name>
    <dbReference type="NCBI Taxonomy" id="1920490"/>
    <lineage>
        <taxon>Bacteria</taxon>
        <taxon>Bacillati</taxon>
        <taxon>Cyanobacteriota</taxon>
        <taxon>Cyanophyceae</taxon>
        <taxon>Leptolyngbyales</taxon>
        <taxon>Leptolyngbyaceae</taxon>
        <taxon>Phormidesmis</taxon>
    </lineage>
</organism>
<keyword evidence="2" id="KW-1185">Reference proteome</keyword>
<dbReference type="RefSeq" id="WP_073070747.1">
    <property type="nucleotide sequence ID" value="NZ_MPPI01000009.1"/>
</dbReference>
<gene>
    <name evidence="1" type="ORF">C7B65_08940</name>
</gene>
<dbReference type="STRING" id="1920490.GCA_001895925_03717"/>
<evidence type="ECO:0000313" key="1">
    <source>
        <dbReference type="EMBL" id="PSB20166.1"/>
    </source>
</evidence>
<sequence length="73" mass="7868">MKQFKIIIEKHPDGYVAYPIGVVGAIVGQGDTNEEALSDVKSAIATYIEVFGKEILEDTSPVEIFIDEAAIAV</sequence>
<name>A0A2T1DI61_9CYAN</name>
<dbReference type="SUPFAM" id="SSF143100">
    <property type="entry name" value="TTHA1013/TTHA0281-like"/>
    <property type="match status" value="1"/>
</dbReference>
<accession>A0A2T1DI61</accession>
<reference evidence="1 2" key="2">
    <citation type="submission" date="2018-03" db="EMBL/GenBank/DDBJ databases">
        <title>The ancient ancestry and fast evolution of plastids.</title>
        <authorList>
            <person name="Moore K.R."/>
            <person name="Magnabosco C."/>
            <person name="Momper L."/>
            <person name="Gold D.A."/>
            <person name="Bosak T."/>
            <person name="Fournier G.P."/>
        </authorList>
    </citation>
    <scope>NUCLEOTIDE SEQUENCE [LARGE SCALE GENOMIC DNA]</scope>
    <source>
        <strain evidence="1 2">ULC007</strain>
    </source>
</reference>
<proteinExistence type="predicted"/>
<evidence type="ECO:0008006" key="3">
    <source>
        <dbReference type="Google" id="ProtNLM"/>
    </source>
</evidence>